<dbReference type="EMBL" id="CAJGYO010000016">
    <property type="protein sequence ID" value="CAD6271538.1"/>
    <property type="molecule type" value="Genomic_DNA"/>
</dbReference>
<dbReference type="GO" id="GO:0006694">
    <property type="term" value="P:steroid biosynthetic process"/>
    <property type="evidence" value="ECO:0007669"/>
    <property type="project" value="InterPro"/>
</dbReference>
<dbReference type="AlphaFoldDB" id="A0A811RM31"/>
<comment type="caution">
    <text evidence="2">The sequence shown here is derived from an EMBL/GenBank/DDBJ whole genome shotgun (WGS) entry which is preliminary data.</text>
</comment>
<accession>A0A811RM31</accession>
<dbReference type="OrthoDB" id="2735536at2759"/>
<dbReference type="InterPro" id="IPR002225">
    <property type="entry name" value="3Beta_OHSteriod_DH/Estase"/>
</dbReference>
<keyword evidence="3" id="KW-1185">Reference proteome</keyword>
<dbReference type="Gene3D" id="3.40.50.720">
    <property type="entry name" value="NAD(P)-binding Rossmann-like Domain"/>
    <property type="match status" value="1"/>
</dbReference>
<dbReference type="Pfam" id="PF01073">
    <property type="entry name" value="3Beta_HSD"/>
    <property type="match status" value="1"/>
</dbReference>
<gene>
    <name evidence="2" type="ORF">NCGR_LOCUS54824</name>
</gene>
<sequence>MHLSANEGIEDVWFAVTGGQGFVRAALYLELLCRGTREVRSLDLHASSSWSQQLLDAGVRIIQGHVKEKQDYVMERRKSGGTREGEIE</sequence>
<protein>
    <recommendedName>
        <fullName evidence="1">3-beta hydroxysteroid dehydrogenase/isomerase domain-containing protein</fullName>
    </recommendedName>
</protein>
<evidence type="ECO:0000313" key="2">
    <source>
        <dbReference type="EMBL" id="CAD6271538.1"/>
    </source>
</evidence>
<name>A0A811RM31_9POAL</name>
<organism evidence="2 3">
    <name type="scientific">Miscanthus lutarioriparius</name>
    <dbReference type="NCBI Taxonomy" id="422564"/>
    <lineage>
        <taxon>Eukaryota</taxon>
        <taxon>Viridiplantae</taxon>
        <taxon>Streptophyta</taxon>
        <taxon>Embryophyta</taxon>
        <taxon>Tracheophyta</taxon>
        <taxon>Spermatophyta</taxon>
        <taxon>Magnoliopsida</taxon>
        <taxon>Liliopsida</taxon>
        <taxon>Poales</taxon>
        <taxon>Poaceae</taxon>
        <taxon>PACMAD clade</taxon>
        <taxon>Panicoideae</taxon>
        <taxon>Andropogonodae</taxon>
        <taxon>Andropogoneae</taxon>
        <taxon>Saccharinae</taxon>
        <taxon>Miscanthus</taxon>
    </lineage>
</organism>
<dbReference type="GO" id="GO:0016616">
    <property type="term" value="F:oxidoreductase activity, acting on the CH-OH group of donors, NAD or NADP as acceptor"/>
    <property type="evidence" value="ECO:0007669"/>
    <property type="project" value="InterPro"/>
</dbReference>
<proteinExistence type="predicted"/>
<evidence type="ECO:0000259" key="1">
    <source>
        <dbReference type="Pfam" id="PF01073"/>
    </source>
</evidence>
<feature type="domain" description="3-beta hydroxysteroid dehydrogenase/isomerase" evidence="1">
    <location>
        <begin position="15"/>
        <end position="71"/>
    </location>
</feature>
<reference evidence="2" key="1">
    <citation type="submission" date="2020-10" db="EMBL/GenBank/DDBJ databases">
        <authorList>
            <person name="Han B."/>
            <person name="Lu T."/>
            <person name="Zhao Q."/>
            <person name="Huang X."/>
            <person name="Zhao Y."/>
        </authorList>
    </citation>
    <scope>NUCLEOTIDE SEQUENCE</scope>
</reference>
<evidence type="ECO:0000313" key="3">
    <source>
        <dbReference type="Proteomes" id="UP000604825"/>
    </source>
</evidence>
<dbReference type="Proteomes" id="UP000604825">
    <property type="component" value="Unassembled WGS sequence"/>
</dbReference>